<evidence type="ECO:0000313" key="4">
    <source>
        <dbReference type="Proteomes" id="UP001158961"/>
    </source>
</evidence>
<dbReference type="Pfam" id="PF00106">
    <property type="entry name" value="adh_short"/>
    <property type="match status" value="1"/>
</dbReference>
<dbReference type="Proteomes" id="UP001158961">
    <property type="component" value="Plasmid P1"/>
</dbReference>
<dbReference type="InterPro" id="IPR036291">
    <property type="entry name" value="NAD(P)-bd_dom_sf"/>
</dbReference>
<dbReference type="PANTHER" id="PTHR44169:SF6">
    <property type="entry name" value="NADPH-DEPENDENT 1-ACYLDIHYDROXYACETONE PHOSPHATE REDUCTASE"/>
    <property type="match status" value="1"/>
</dbReference>
<proteinExistence type="inferred from homology"/>
<sequence length="133" mass="13669">MKIMGSIALVTGANRGLGAAFVRALISAGAGKVYAAARDPQTITQPGVIPVRLDVTCPDDIETLARELGDVNLVVNNAGIGGSGPVLAPSSIAMLREQFETNAVGPLRITQAFSPILATRDSSAVINSLQART</sequence>
<reference evidence="3" key="1">
    <citation type="submission" date="2022-05" db="EMBL/GenBank/DDBJ databases">
        <authorList>
            <person name="Pothier F. J."/>
        </authorList>
    </citation>
    <scope>NUCLEOTIDE SEQUENCE</scope>
    <source>
        <strain evidence="3">DAPP-PG734</strain>
        <plasmid evidence="3">P1</plasmid>
    </source>
</reference>
<accession>A0AAN2FHG7</accession>
<evidence type="ECO:0000256" key="2">
    <source>
        <dbReference type="ARBA" id="ARBA00023002"/>
    </source>
</evidence>
<gene>
    <name evidence="3" type="ORF">DAPPPG734_23250</name>
</gene>
<protein>
    <submittedName>
        <fullName evidence="3">SDR family NAD(P)-dependent oxidoreductase</fullName>
    </submittedName>
</protein>
<dbReference type="EMBL" id="OW970316">
    <property type="protein sequence ID" value="CAH6371021.1"/>
    <property type="molecule type" value="Genomic_DNA"/>
</dbReference>
<dbReference type="SUPFAM" id="SSF51735">
    <property type="entry name" value="NAD(P)-binding Rossmann-fold domains"/>
    <property type="match status" value="1"/>
</dbReference>
<keyword evidence="2" id="KW-0560">Oxidoreductase</keyword>
<dbReference type="PRINTS" id="PR00081">
    <property type="entry name" value="GDHRDH"/>
</dbReference>
<dbReference type="AlphaFoldDB" id="A0AAN2FHG7"/>
<dbReference type="RefSeq" id="WP_031594575.1">
    <property type="nucleotide sequence ID" value="NZ_JNVA01000131.1"/>
</dbReference>
<geneLocation type="plasmid" evidence="3 4">
    <name>P1</name>
</geneLocation>
<comment type="similarity">
    <text evidence="1">Belongs to the short-chain dehydrogenases/reductases (SDR) family.</text>
</comment>
<dbReference type="InterPro" id="IPR002347">
    <property type="entry name" value="SDR_fam"/>
</dbReference>
<dbReference type="Gene3D" id="3.40.50.720">
    <property type="entry name" value="NAD(P)-binding Rossmann-like Domain"/>
    <property type="match status" value="1"/>
</dbReference>
<dbReference type="GO" id="GO:0016491">
    <property type="term" value="F:oxidoreductase activity"/>
    <property type="evidence" value="ECO:0007669"/>
    <property type="project" value="UniProtKB-KW"/>
</dbReference>
<keyword evidence="3" id="KW-0614">Plasmid</keyword>
<evidence type="ECO:0000313" key="3">
    <source>
        <dbReference type="EMBL" id="CAH6371021.1"/>
    </source>
</evidence>
<dbReference type="PANTHER" id="PTHR44169">
    <property type="entry name" value="NADPH-DEPENDENT 1-ACYLDIHYDROXYACETONE PHOSPHATE REDUCTASE"/>
    <property type="match status" value="1"/>
</dbReference>
<organism evidence="3 4">
    <name type="scientific">Enterobacter agglomerans</name>
    <name type="common">Erwinia herbicola</name>
    <name type="synonym">Pantoea agglomerans</name>
    <dbReference type="NCBI Taxonomy" id="549"/>
    <lineage>
        <taxon>Bacteria</taxon>
        <taxon>Pseudomonadati</taxon>
        <taxon>Pseudomonadota</taxon>
        <taxon>Gammaproteobacteria</taxon>
        <taxon>Enterobacterales</taxon>
        <taxon>Erwiniaceae</taxon>
        <taxon>Pantoea</taxon>
        <taxon>Pantoea agglomerans group</taxon>
    </lineage>
</organism>
<name>A0AAN2FHG7_ENTAG</name>
<evidence type="ECO:0000256" key="1">
    <source>
        <dbReference type="ARBA" id="ARBA00006484"/>
    </source>
</evidence>